<proteinExistence type="predicted"/>
<keyword evidence="1" id="KW-0472">Membrane</keyword>
<evidence type="ECO:0000313" key="2">
    <source>
        <dbReference type="EMBL" id="KAL2468812.1"/>
    </source>
</evidence>
<evidence type="ECO:0000313" key="3">
    <source>
        <dbReference type="Proteomes" id="UP001604277"/>
    </source>
</evidence>
<feature type="transmembrane region" description="Helical" evidence="1">
    <location>
        <begin position="38"/>
        <end position="62"/>
    </location>
</feature>
<dbReference type="AlphaFoldDB" id="A0ABD1PY01"/>
<protein>
    <submittedName>
        <fullName evidence="2">Uncharacterized protein</fullName>
    </submittedName>
</protein>
<keyword evidence="1" id="KW-0812">Transmembrane</keyword>
<organism evidence="2 3">
    <name type="scientific">Forsythia ovata</name>
    <dbReference type="NCBI Taxonomy" id="205694"/>
    <lineage>
        <taxon>Eukaryota</taxon>
        <taxon>Viridiplantae</taxon>
        <taxon>Streptophyta</taxon>
        <taxon>Embryophyta</taxon>
        <taxon>Tracheophyta</taxon>
        <taxon>Spermatophyta</taxon>
        <taxon>Magnoliopsida</taxon>
        <taxon>eudicotyledons</taxon>
        <taxon>Gunneridae</taxon>
        <taxon>Pentapetalae</taxon>
        <taxon>asterids</taxon>
        <taxon>lamiids</taxon>
        <taxon>Lamiales</taxon>
        <taxon>Oleaceae</taxon>
        <taxon>Forsythieae</taxon>
        <taxon>Forsythia</taxon>
    </lineage>
</organism>
<comment type="caution">
    <text evidence="2">The sequence shown here is derived from an EMBL/GenBank/DDBJ whole genome shotgun (WGS) entry which is preliminary data.</text>
</comment>
<dbReference type="Proteomes" id="UP001604277">
    <property type="component" value="Unassembled WGS sequence"/>
</dbReference>
<keyword evidence="1" id="KW-1133">Transmembrane helix</keyword>
<evidence type="ECO:0000256" key="1">
    <source>
        <dbReference type="SAM" id="Phobius"/>
    </source>
</evidence>
<gene>
    <name evidence="2" type="ORF">Fot_50388</name>
</gene>
<keyword evidence="3" id="KW-1185">Reference proteome</keyword>
<accession>A0ABD1PY01</accession>
<name>A0ABD1PY01_9LAMI</name>
<reference evidence="3" key="1">
    <citation type="submission" date="2024-07" db="EMBL/GenBank/DDBJ databases">
        <title>Two chromosome-level genome assemblies of Korean endemic species Abeliophyllum distichum and Forsythia ovata (Oleaceae).</title>
        <authorList>
            <person name="Jang H."/>
        </authorList>
    </citation>
    <scope>NUCLEOTIDE SEQUENCE [LARGE SCALE GENOMIC DNA]</scope>
</reference>
<dbReference type="EMBL" id="JBFOLJ010000016">
    <property type="protein sequence ID" value="KAL2468812.1"/>
    <property type="molecule type" value="Genomic_DNA"/>
</dbReference>
<feature type="transmembrane region" description="Helical" evidence="1">
    <location>
        <begin position="12"/>
        <end position="32"/>
    </location>
</feature>
<sequence>MDMKKVGAVLKTLITRSGFVDYLVVLALPLQYEPSLGIILLLGMLAMLFRFVRLWCFGVIPLQVKVKDPLLRWVPYFDLIPYLVPEYTNFPNSSSLDSNVDSIGDKENLVTTNSVVVLDDLKLGSSTNVDLTVHINCEVDGEEKEGSCGSGTSIENRNKFNKGTVPEFTYFPISSSSDLNLNLNIVDSAGDKENYPAMTSSIVVLDNIELCSIKNIDSAVYINCESYCEDEEKEAVEGTHGMLHS</sequence>